<dbReference type="RefSeq" id="WP_023049791.1">
    <property type="nucleotide sequence ID" value="NZ_CP173065.2"/>
</dbReference>
<dbReference type="InterPro" id="IPR017900">
    <property type="entry name" value="4Fe4S_Fe_S_CS"/>
</dbReference>
<evidence type="ECO:0000259" key="6">
    <source>
        <dbReference type="PROSITE" id="PS51379"/>
    </source>
</evidence>
<dbReference type="GO" id="GO:0005886">
    <property type="term" value="C:plasma membrane"/>
    <property type="evidence" value="ECO:0007669"/>
    <property type="project" value="TreeGrafter"/>
</dbReference>
<sequence>MIREKKNPKKNSEVQKIIELSKEKIDDCMQCGKCSAGCPANAGMDILPHQVIRFLQIGDVKKLRESKSIWNCAACFTCESRCPRDVSVSKLMEAVRQTVVRKQGEDRLTPEVVSKLMRDRDMPQQAVVSGFRKYSK</sequence>
<keyword evidence="2" id="KW-0479">Metal-binding</keyword>
<accession>U7VDK2</accession>
<dbReference type="Proteomes" id="UP000017081">
    <property type="component" value="Unassembled WGS sequence"/>
</dbReference>
<evidence type="ECO:0000256" key="1">
    <source>
        <dbReference type="ARBA" id="ARBA00022485"/>
    </source>
</evidence>
<dbReference type="GO" id="GO:0046872">
    <property type="term" value="F:metal ion binding"/>
    <property type="evidence" value="ECO:0007669"/>
    <property type="project" value="UniProtKB-KW"/>
</dbReference>
<gene>
    <name evidence="7" type="ORF">HMPREF0202_00242</name>
</gene>
<dbReference type="PATRIC" id="fig|1319815.3.peg.230"/>
<protein>
    <recommendedName>
        <fullName evidence="6">4Fe-4S ferredoxin-type domain-containing protein</fullName>
    </recommendedName>
</protein>
<keyword evidence="5" id="KW-0411">Iron-sulfur</keyword>
<evidence type="ECO:0000313" key="8">
    <source>
        <dbReference type="Proteomes" id="UP000017081"/>
    </source>
</evidence>
<keyword evidence="8" id="KW-1185">Reference proteome</keyword>
<dbReference type="SUPFAM" id="SSF46548">
    <property type="entry name" value="alpha-helical ferredoxin"/>
    <property type="match status" value="1"/>
</dbReference>
<keyword evidence="1" id="KW-0004">4Fe-4S</keyword>
<dbReference type="GO" id="GO:0051539">
    <property type="term" value="F:4 iron, 4 sulfur cluster binding"/>
    <property type="evidence" value="ECO:0007669"/>
    <property type="project" value="UniProtKB-KW"/>
</dbReference>
<dbReference type="InterPro" id="IPR017896">
    <property type="entry name" value="4Fe4S_Fe-S-bd"/>
</dbReference>
<dbReference type="HOGENOM" id="CLU_1903310_0_0_0"/>
<dbReference type="PROSITE" id="PS51379">
    <property type="entry name" value="4FE4S_FER_2"/>
    <property type="match status" value="1"/>
</dbReference>
<dbReference type="PROSITE" id="PS00198">
    <property type="entry name" value="4FE4S_FER_1"/>
    <property type="match status" value="2"/>
</dbReference>
<dbReference type="Pfam" id="PF13534">
    <property type="entry name" value="Fer4_17"/>
    <property type="match status" value="1"/>
</dbReference>
<evidence type="ECO:0000256" key="3">
    <source>
        <dbReference type="ARBA" id="ARBA00023002"/>
    </source>
</evidence>
<keyword evidence="4" id="KW-0408">Iron</keyword>
<dbReference type="eggNOG" id="COG1150">
    <property type="taxonomic scope" value="Bacteria"/>
</dbReference>
<evidence type="ECO:0000256" key="2">
    <source>
        <dbReference type="ARBA" id="ARBA00022723"/>
    </source>
</evidence>
<dbReference type="GO" id="GO:0016491">
    <property type="term" value="F:oxidoreductase activity"/>
    <property type="evidence" value="ECO:0007669"/>
    <property type="project" value="UniProtKB-KW"/>
</dbReference>
<name>U7VDK2_9FUSO</name>
<dbReference type="PANTHER" id="PTHR43255">
    <property type="entry name" value="IRON-SULFUR-BINDING OXIDOREDUCTASE FADF-RELATED-RELATED"/>
    <property type="match status" value="1"/>
</dbReference>
<keyword evidence="3" id="KW-0560">Oxidoreductase</keyword>
<dbReference type="AlphaFoldDB" id="U7VDK2"/>
<dbReference type="EMBL" id="AXZF01000011">
    <property type="protein sequence ID" value="ERT69782.1"/>
    <property type="molecule type" value="Genomic_DNA"/>
</dbReference>
<evidence type="ECO:0000256" key="5">
    <source>
        <dbReference type="ARBA" id="ARBA00023014"/>
    </source>
</evidence>
<organism evidence="7 8">
    <name type="scientific">Cetobacterium somerae ATCC BAA-474</name>
    <dbReference type="NCBI Taxonomy" id="1319815"/>
    <lineage>
        <taxon>Bacteria</taxon>
        <taxon>Fusobacteriati</taxon>
        <taxon>Fusobacteriota</taxon>
        <taxon>Fusobacteriia</taxon>
        <taxon>Fusobacteriales</taxon>
        <taxon>Fusobacteriaceae</taxon>
        <taxon>Cetobacterium</taxon>
    </lineage>
</organism>
<proteinExistence type="predicted"/>
<dbReference type="PANTHER" id="PTHR43255:SF1">
    <property type="entry name" value="IRON-SULFUR-BINDING OXIDOREDUCTASE FADF-RELATED"/>
    <property type="match status" value="1"/>
</dbReference>
<dbReference type="InterPro" id="IPR009051">
    <property type="entry name" value="Helical_ferredxn"/>
</dbReference>
<evidence type="ECO:0000313" key="7">
    <source>
        <dbReference type="EMBL" id="ERT69782.1"/>
    </source>
</evidence>
<dbReference type="Gene3D" id="1.10.1060.10">
    <property type="entry name" value="Alpha-helical ferredoxin"/>
    <property type="match status" value="1"/>
</dbReference>
<feature type="domain" description="4Fe-4S ferredoxin-type" evidence="6">
    <location>
        <begin position="18"/>
        <end position="49"/>
    </location>
</feature>
<reference evidence="7 8" key="1">
    <citation type="submission" date="2013-08" db="EMBL/GenBank/DDBJ databases">
        <authorList>
            <person name="Weinstock G."/>
            <person name="Sodergren E."/>
            <person name="Wylie T."/>
            <person name="Fulton L."/>
            <person name="Fulton R."/>
            <person name="Fronick C."/>
            <person name="O'Laughlin M."/>
            <person name="Godfrey J."/>
            <person name="Miner T."/>
            <person name="Herter B."/>
            <person name="Appelbaum E."/>
            <person name="Cordes M."/>
            <person name="Lek S."/>
            <person name="Wollam A."/>
            <person name="Pepin K.H."/>
            <person name="Palsikar V.B."/>
            <person name="Mitreva M."/>
            <person name="Wilson R.K."/>
        </authorList>
    </citation>
    <scope>NUCLEOTIDE SEQUENCE [LARGE SCALE GENOMIC DNA]</scope>
    <source>
        <strain evidence="7 8">ATCC BAA-474</strain>
    </source>
</reference>
<evidence type="ECO:0000256" key="4">
    <source>
        <dbReference type="ARBA" id="ARBA00023004"/>
    </source>
</evidence>
<comment type="caution">
    <text evidence="7">The sequence shown here is derived from an EMBL/GenBank/DDBJ whole genome shotgun (WGS) entry which is preliminary data.</text>
</comment>
<dbReference type="STRING" id="1319815.HMPREF0202_00242"/>
<dbReference type="InterPro" id="IPR051460">
    <property type="entry name" value="HdrC_iron-sulfur_subunit"/>
</dbReference>